<dbReference type="InterPro" id="IPR013762">
    <property type="entry name" value="Integrase-like_cat_sf"/>
</dbReference>
<dbReference type="PANTHER" id="PTHR33066">
    <property type="entry name" value="INTEGRASE_SAM-LIKE_N DOMAIN-CONTAINING PROTEIN"/>
    <property type="match status" value="1"/>
</dbReference>
<proteinExistence type="predicted"/>
<dbReference type="EMBL" id="CAUEEQ010054802">
    <property type="protein sequence ID" value="CAJ0962448.1"/>
    <property type="molecule type" value="Genomic_DNA"/>
</dbReference>
<feature type="region of interest" description="Disordered" evidence="2">
    <location>
        <begin position="323"/>
        <end position="391"/>
    </location>
</feature>
<feature type="compositionally biased region" description="Polar residues" evidence="2">
    <location>
        <begin position="35"/>
        <end position="51"/>
    </location>
</feature>
<evidence type="ECO:0000256" key="1">
    <source>
        <dbReference type="ARBA" id="ARBA00023125"/>
    </source>
</evidence>
<dbReference type="PANTHER" id="PTHR33066:SF2">
    <property type="entry name" value="FILAGGRIN-2-LIKE"/>
    <property type="match status" value="1"/>
</dbReference>
<dbReference type="Gene3D" id="1.10.443.10">
    <property type="entry name" value="Intergrase catalytic core"/>
    <property type="match status" value="1"/>
</dbReference>
<dbReference type="InterPro" id="IPR010998">
    <property type="entry name" value="Integrase_recombinase_N"/>
</dbReference>
<dbReference type="SUPFAM" id="SSF47823">
    <property type="entry name" value="lambda integrase-like, N-terminal domain"/>
    <property type="match status" value="1"/>
</dbReference>
<comment type="caution">
    <text evidence="3">The sequence shown here is derived from an EMBL/GenBank/DDBJ whole genome shotgun (WGS) entry which is preliminary data.</text>
</comment>
<protein>
    <submittedName>
        <fullName evidence="3">Uncharacterized protein</fullName>
    </submittedName>
</protein>
<feature type="compositionally biased region" description="Basic residues" evidence="2">
    <location>
        <begin position="59"/>
        <end position="72"/>
    </location>
</feature>
<dbReference type="Gene3D" id="1.10.150.130">
    <property type="match status" value="1"/>
</dbReference>
<evidence type="ECO:0000313" key="3">
    <source>
        <dbReference type="EMBL" id="CAJ0962448.1"/>
    </source>
</evidence>
<dbReference type="SUPFAM" id="SSF56672">
    <property type="entry name" value="DNA/RNA polymerases"/>
    <property type="match status" value="1"/>
</dbReference>
<name>A0ABN9M9D2_9NEOB</name>
<feature type="region of interest" description="Disordered" evidence="2">
    <location>
        <begin position="35"/>
        <end position="82"/>
    </location>
</feature>
<gene>
    <name evidence="3" type="ORF">RIMI_LOCUS18187805</name>
</gene>
<evidence type="ECO:0000313" key="4">
    <source>
        <dbReference type="Proteomes" id="UP001176940"/>
    </source>
</evidence>
<keyword evidence="1" id="KW-0238">DNA-binding</keyword>
<keyword evidence="4" id="KW-1185">Reference proteome</keyword>
<reference evidence="3" key="1">
    <citation type="submission" date="2023-07" db="EMBL/GenBank/DDBJ databases">
        <authorList>
            <person name="Stuckert A."/>
        </authorList>
    </citation>
    <scope>NUCLEOTIDE SEQUENCE</scope>
</reference>
<evidence type="ECO:0000256" key="2">
    <source>
        <dbReference type="SAM" id="MobiDB-lite"/>
    </source>
</evidence>
<feature type="region of interest" description="Disordered" evidence="2">
    <location>
        <begin position="409"/>
        <end position="451"/>
    </location>
</feature>
<dbReference type="Proteomes" id="UP001176940">
    <property type="component" value="Unassembled WGS sequence"/>
</dbReference>
<sequence>MTSLRAFTCDDLFRFNNINLDPLTETVFRKGYRVSSHTSSPTKRTMSTACTATPYPHRSLSRTKSVAHKRAQKSGPGPVPHPLAYQSLSVGGDEDVRHQLHGRLISSMFLRRQFRSFRPFRCFAASNSFSQQQQRPQAHEILSIVLDTLARFGWLVNRKKSCLIPSQRYIFLGMLFDTRQTRVFLSKDKRSTLCRDIRLLQGPQPPSLRSAMKILGRMVATLEAIPFAQFNSRPLQQAILSQWDKSVFSLDRPIRLSSRVKRSLNWWLTSPLISQGRSFLPVHWQVAMTDASLLGWGAVFSPPDCSGPLVVAGVISANQCPRNSGHLSVPPPLGKDSQGPASPDPDGQRHGCGICQPSGGDPELLGHCRGIQDPPLGRGNGSGDIRGAYPWRGQLGRRLPKLLKKIKAEGGAGHPDRPGLAQESLVRGACQPSRGRSLAPSRQARSAVSGSDLPPEFSVAQFNGVAVETAVLRASGLSDRVIHTMIQARKHSSSRIYYRTWKAYFRWCESKSVPSMSFSLPSLLAFLQAGLDSGLALSSLKGQVSALSILFQKTLASRPQVKTFLQGVAHAILPYRAPVDAWDLNLVLDVLRVSPFEPLREIPLSWKVTFLVAITSIRRVSELASLSCRPSFLVIHQDKVVFRPPPSFLPKVVSTFHLNEDIVLPSFCPAPTHPLERSLNKLDLVRVVRIYLDRTSTFRKTDSFSVIPDGTRRGQPASKATIARWIRMAILEAYRVKNRVPRPGIKAHSTRAVGASWAVHHRASALQLCKAATWSSIHTFAKFYKVHTYASADASLGRRILQAAVVSPLT</sequence>
<accession>A0ABN9M9D2</accession>
<organism evidence="3 4">
    <name type="scientific">Ranitomeya imitator</name>
    <name type="common">mimic poison frog</name>
    <dbReference type="NCBI Taxonomy" id="111125"/>
    <lineage>
        <taxon>Eukaryota</taxon>
        <taxon>Metazoa</taxon>
        <taxon>Chordata</taxon>
        <taxon>Craniata</taxon>
        <taxon>Vertebrata</taxon>
        <taxon>Euteleostomi</taxon>
        <taxon>Amphibia</taxon>
        <taxon>Batrachia</taxon>
        <taxon>Anura</taxon>
        <taxon>Neobatrachia</taxon>
        <taxon>Hyloidea</taxon>
        <taxon>Dendrobatidae</taxon>
        <taxon>Dendrobatinae</taxon>
        <taxon>Ranitomeya</taxon>
    </lineage>
</organism>
<dbReference type="InterPro" id="IPR043502">
    <property type="entry name" value="DNA/RNA_pol_sf"/>
</dbReference>